<dbReference type="Proteomes" id="UP001472866">
    <property type="component" value="Chromosome 17"/>
</dbReference>
<comment type="catalytic activity">
    <reaction evidence="9">
        <text>adenosine(37) in tRNA + dimethylallyl diphosphate = N(6)-dimethylallyladenosine(37) in tRNA + diphosphate</text>
        <dbReference type="Rhea" id="RHEA:26482"/>
        <dbReference type="Rhea" id="RHEA-COMP:10162"/>
        <dbReference type="Rhea" id="RHEA-COMP:10375"/>
        <dbReference type="ChEBI" id="CHEBI:33019"/>
        <dbReference type="ChEBI" id="CHEBI:57623"/>
        <dbReference type="ChEBI" id="CHEBI:74411"/>
        <dbReference type="ChEBI" id="CHEBI:74415"/>
        <dbReference type="EC" id="2.5.1.75"/>
    </reaction>
</comment>
<evidence type="ECO:0000256" key="9">
    <source>
        <dbReference type="ARBA" id="ARBA00049563"/>
    </source>
</evidence>
<dbReference type="GO" id="GO:0009691">
    <property type="term" value="P:cytokinin biosynthetic process"/>
    <property type="evidence" value="ECO:0007669"/>
    <property type="project" value="TreeGrafter"/>
</dbReference>
<keyword evidence="7 10" id="KW-0067">ATP-binding</keyword>
<dbReference type="EMBL" id="CP151517">
    <property type="protein sequence ID" value="WZN66891.1"/>
    <property type="molecule type" value="Genomic_DNA"/>
</dbReference>
<evidence type="ECO:0000256" key="5">
    <source>
        <dbReference type="ARBA" id="ARBA00022694"/>
    </source>
</evidence>
<comment type="similarity">
    <text evidence="2 10">Belongs to the IPP transferase family.</text>
</comment>
<evidence type="ECO:0000313" key="12">
    <source>
        <dbReference type="Proteomes" id="UP001472866"/>
    </source>
</evidence>
<dbReference type="GO" id="GO:0052381">
    <property type="term" value="F:tRNA dimethylallyltransferase activity"/>
    <property type="evidence" value="ECO:0007669"/>
    <property type="project" value="UniProtKB-EC"/>
</dbReference>
<evidence type="ECO:0000256" key="2">
    <source>
        <dbReference type="ARBA" id="ARBA00005842"/>
    </source>
</evidence>
<dbReference type="EC" id="2.5.1.75" evidence="3"/>
<dbReference type="InterPro" id="IPR039657">
    <property type="entry name" value="Dimethylallyltransferase"/>
</dbReference>
<evidence type="ECO:0000256" key="1">
    <source>
        <dbReference type="ARBA" id="ARBA00001946"/>
    </source>
</evidence>
<dbReference type="Gene3D" id="1.10.20.140">
    <property type="match status" value="1"/>
</dbReference>
<keyword evidence="5" id="KW-0819">tRNA processing</keyword>
<evidence type="ECO:0000256" key="7">
    <source>
        <dbReference type="ARBA" id="ARBA00022840"/>
    </source>
</evidence>
<evidence type="ECO:0000256" key="6">
    <source>
        <dbReference type="ARBA" id="ARBA00022741"/>
    </source>
</evidence>
<dbReference type="NCBIfam" id="TIGR00174">
    <property type="entry name" value="miaA"/>
    <property type="match status" value="1"/>
</dbReference>
<organism evidence="11 12">
    <name type="scientific">Chloropicon roscoffensis</name>
    <dbReference type="NCBI Taxonomy" id="1461544"/>
    <lineage>
        <taxon>Eukaryota</taxon>
        <taxon>Viridiplantae</taxon>
        <taxon>Chlorophyta</taxon>
        <taxon>Chloropicophyceae</taxon>
        <taxon>Chloropicales</taxon>
        <taxon>Chloropicaceae</taxon>
        <taxon>Chloropicon</taxon>
    </lineage>
</organism>
<evidence type="ECO:0000256" key="3">
    <source>
        <dbReference type="ARBA" id="ARBA00012665"/>
    </source>
</evidence>
<dbReference type="InterPro" id="IPR018022">
    <property type="entry name" value="IPT"/>
</dbReference>
<proteinExistence type="inferred from homology"/>
<comment type="cofactor">
    <cofactor evidence="1">
        <name>Mg(2+)</name>
        <dbReference type="ChEBI" id="CHEBI:18420"/>
    </cofactor>
</comment>
<dbReference type="PANTHER" id="PTHR11088:SF60">
    <property type="entry name" value="TRNA DIMETHYLALLYLTRANSFERASE"/>
    <property type="match status" value="1"/>
</dbReference>
<keyword evidence="8" id="KW-0460">Magnesium</keyword>
<protein>
    <recommendedName>
        <fullName evidence="3">tRNA dimethylallyltransferase</fullName>
        <ecNumber evidence="3">2.5.1.75</ecNumber>
    </recommendedName>
</protein>
<evidence type="ECO:0000313" key="11">
    <source>
        <dbReference type="EMBL" id="WZN66891.1"/>
    </source>
</evidence>
<accession>A0AAX4PM00</accession>
<dbReference type="SUPFAM" id="SSF52540">
    <property type="entry name" value="P-loop containing nucleoside triphosphate hydrolases"/>
    <property type="match status" value="1"/>
</dbReference>
<reference evidence="11 12" key="1">
    <citation type="submission" date="2024-03" db="EMBL/GenBank/DDBJ databases">
        <title>Complete genome sequence of the green alga Chloropicon roscoffensis RCC1871.</title>
        <authorList>
            <person name="Lemieux C."/>
            <person name="Pombert J.-F."/>
            <person name="Otis C."/>
            <person name="Turmel M."/>
        </authorList>
    </citation>
    <scope>NUCLEOTIDE SEQUENCE [LARGE SCALE GENOMIC DNA]</scope>
    <source>
        <strain evidence="11 12">RCC1871</strain>
    </source>
</reference>
<dbReference type="PANTHER" id="PTHR11088">
    <property type="entry name" value="TRNA DIMETHYLALLYLTRANSFERASE"/>
    <property type="match status" value="1"/>
</dbReference>
<dbReference type="GO" id="GO:0005524">
    <property type="term" value="F:ATP binding"/>
    <property type="evidence" value="ECO:0007669"/>
    <property type="project" value="UniProtKB-KW"/>
</dbReference>
<keyword evidence="4 10" id="KW-0808">Transferase</keyword>
<dbReference type="Gene3D" id="3.40.50.300">
    <property type="entry name" value="P-loop containing nucleotide triphosphate hydrolases"/>
    <property type="match status" value="1"/>
</dbReference>
<dbReference type="InterPro" id="IPR027417">
    <property type="entry name" value="P-loop_NTPase"/>
</dbReference>
<keyword evidence="12" id="KW-1185">Reference proteome</keyword>
<name>A0AAX4PM00_9CHLO</name>
<sequence length="482" mass="53271">MRSSSQWRPWRCLGRPRPLNSALTALRSPKPNQTARKQTSYFLSSPSLRCSSHTSSACESQVVVLAGPTGVGKTEVSIALARRLYEATGRGAEVISADSVQVYQGLDVGSRKLCGLERARLERECSLPYHLIDVLSPREQYTAGDFYEQASKKCGEVLSRNRTPIVVGGTGFWLRWLVSGRPATPRSDKRARDRARSMIEQARHPGLGGAAGDDAEWARATALLRDAGDPETARRLNRNDYFRLERALEVVIRTGKPMRDHLAGGGNRGGNGLDLRCFFLHPPSRLGLYRKLDASCASMVEGGLLRECGDLLDLGLEPGTSTSTNAVGYRQFMEYLLLERGRFVAQEEGGERQPWDPSEADFLVAFSEFQKQTRRLAQDQLTWFRNEPKFEWVEVAAREGGGVEEAAGRILGRAMEAEAESGPREWDNRGKGYLTRAEERELKGYGGSAEGLVNVQTGELRQEIRDQIREQVVKVGGGVGPG</sequence>
<dbReference type="HAMAP" id="MF_00185">
    <property type="entry name" value="IPP_trans"/>
    <property type="match status" value="1"/>
</dbReference>
<dbReference type="AlphaFoldDB" id="A0AAX4PM00"/>
<keyword evidence="6 10" id="KW-0547">Nucleotide-binding</keyword>
<evidence type="ECO:0000256" key="8">
    <source>
        <dbReference type="ARBA" id="ARBA00022842"/>
    </source>
</evidence>
<dbReference type="Pfam" id="PF01715">
    <property type="entry name" value="IPPT"/>
    <property type="match status" value="1"/>
</dbReference>
<dbReference type="GO" id="GO:0006400">
    <property type="term" value="P:tRNA modification"/>
    <property type="evidence" value="ECO:0007669"/>
    <property type="project" value="TreeGrafter"/>
</dbReference>
<gene>
    <name evidence="11" type="ORF">HKI87_17g84620</name>
</gene>
<evidence type="ECO:0000256" key="4">
    <source>
        <dbReference type="ARBA" id="ARBA00022679"/>
    </source>
</evidence>
<evidence type="ECO:0000256" key="10">
    <source>
        <dbReference type="RuleBase" id="RU003785"/>
    </source>
</evidence>